<name>A0A0M4BKG1_9BACT</name>
<reference evidence="2" key="1">
    <citation type="journal article" date="2015" name="Proc. Natl. Acad. Sci. U.S.A.">
        <title>Functional metagenomic discovery of bacterial effectors in the human microbiome and isolation of commendamide, a GPCR G2A/132 agonist.</title>
        <authorList>
            <person name="Cohen L.J."/>
            <person name="Kang H.S."/>
            <person name="Chu J."/>
            <person name="Huang Y.H."/>
            <person name="Gordon E.A."/>
            <person name="Reddy B.V."/>
            <person name="Ternei M.A."/>
            <person name="Craig J.W."/>
            <person name="Brady S.F."/>
        </authorList>
    </citation>
    <scope>NUCLEOTIDE SEQUENCE</scope>
</reference>
<feature type="region of interest" description="Disordered" evidence="1">
    <location>
        <begin position="54"/>
        <end position="74"/>
    </location>
</feature>
<sequence>MAKKKGPYVEIIGKWKHECVSPSRRYDTNLETGEVIIADTFCTWEDWEDWFDSMEDVESTKEDEQADEQLSNNT</sequence>
<protein>
    <submittedName>
        <fullName evidence="2">Uncharacterized protein</fullName>
    </submittedName>
</protein>
<proteinExistence type="predicted"/>
<dbReference type="EMBL" id="KT336243">
    <property type="protein sequence ID" value="ALB75706.1"/>
    <property type="molecule type" value="Genomic_DNA"/>
</dbReference>
<organism evidence="2">
    <name type="scientific">uncultured bacterium 3b03</name>
    <dbReference type="NCBI Taxonomy" id="1701368"/>
    <lineage>
        <taxon>Bacteria</taxon>
        <taxon>environmental samples</taxon>
    </lineage>
</organism>
<evidence type="ECO:0000313" key="2">
    <source>
        <dbReference type="EMBL" id="ALB75706.1"/>
    </source>
</evidence>
<accession>A0A0M4BKG1</accession>
<evidence type="ECO:0000256" key="1">
    <source>
        <dbReference type="SAM" id="MobiDB-lite"/>
    </source>
</evidence>
<dbReference type="AlphaFoldDB" id="A0A0M4BKG1"/>